<proteinExistence type="predicted"/>
<evidence type="ECO:0000313" key="3">
    <source>
        <dbReference type="Proteomes" id="UP000775213"/>
    </source>
</evidence>
<comment type="caution">
    <text evidence="2">The sequence shown here is derived from an EMBL/GenBank/DDBJ whole genome shotgun (WGS) entry which is preliminary data.</text>
</comment>
<keyword evidence="3" id="KW-1185">Reference proteome</keyword>
<evidence type="ECO:0000256" key="1">
    <source>
        <dbReference type="SAM" id="MobiDB-lite"/>
    </source>
</evidence>
<protein>
    <submittedName>
        <fullName evidence="2">Uncharacterized protein</fullName>
    </submittedName>
</protein>
<organism evidence="2 3">
    <name type="scientific">Dendrobium chrysotoxum</name>
    <name type="common">Orchid</name>
    <dbReference type="NCBI Taxonomy" id="161865"/>
    <lineage>
        <taxon>Eukaryota</taxon>
        <taxon>Viridiplantae</taxon>
        <taxon>Streptophyta</taxon>
        <taxon>Embryophyta</taxon>
        <taxon>Tracheophyta</taxon>
        <taxon>Spermatophyta</taxon>
        <taxon>Magnoliopsida</taxon>
        <taxon>Liliopsida</taxon>
        <taxon>Asparagales</taxon>
        <taxon>Orchidaceae</taxon>
        <taxon>Epidendroideae</taxon>
        <taxon>Malaxideae</taxon>
        <taxon>Dendrobiinae</taxon>
        <taxon>Dendrobium</taxon>
    </lineage>
</organism>
<reference evidence="2 3" key="1">
    <citation type="journal article" date="2021" name="Hortic Res">
        <title>Chromosome-scale assembly of the Dendrobium chrysotoxum genome enhances the understanding of orchid evolution.</title>
        <authorList>
            <person name="Zhang Y."/>
            <person name="Zhang G.Q."/>
            <person name="Zhang D."/>
            <person name="Liu X.D."/>
            <person name="Xu X.Y."/>
            <person name="Sun W.H."/>
            <person name="Yu X."/>
            <person name="Zhu X."/>
            <person name="Wang Z.W."/>
            <person name="Zhao X."/>
            <person name="Zhong W.Y."/>
            <person name="Chen H."/>
            <person name="Yin W.L."/>
            <person name="Huang T."/>
            <person name="Niu S.C."/>
            <person name="Liu Z.J."/>
        </authorList>
    </citation>
    <scope>NUCLEOTIDE SEQUENCE [LARGE SCALE GENOMIC DNA]</scope>
    <source>
        <strain evidence="2">Lindl</strain>
    </source>
</reference>
<name>A0AAV7GMC5_DENCH</name>
<evidence type="ECO:0000313" key="2">
    <source>
        <dbReference type="EMBL" id="KAH0457437.1"/>
    </source>
</evidence>
<gene>
    <name evidence="2" type="ORF">IEQ34_012752</name>
</gene>
<feature type="region of interest" description="Disordered" evidence="1">
    <location>
        <begin position="43"/>
        <end position="114"/>
    </location>
</feature>
<sequence>MKQTGHGLETLIWCIGKIEGAEWRTELRSAYRESGEVLIGDSLSRTHSPVPLSRAKSPLPISSGSHDLNPTDAPSVRSLFAHPEMEPPPVPPPSSLCWTEPDARTGSRRRPLAKHCPSVLSSSLHRI</sequence>
<dbReference type="EMBL" id="JAGFBR010000012">
    <property type="protein sequence ID" value="KAH0457437.1"/>
    <property type="molecule type" value="Genomic_DNA"/>
</dbReference>
<dbReference type="Proteomes" id="UP000775213">
    <property type="component" value="Unassembled WGS sequence"/>
</dbReference>
<dbReference type="AlphaFoldDB" id="A0AAV7GMC5"/>
<accession>A0AAV7GMC5</accession>